<evidence type="ECO:0000313" key="1">
    <source>
        <dbReference type="EMBL" id="RHZ76616.1"/>
    </source>
</evidence>
<dbReference type="Proteomes" id="UP000266861">
    <property type="component" value="Unassembled WGS sequence"/>
</dbReference>
<sequence>MYQVTYPLNALCYAPDKNEVRAKDLIVGDVTEKDVVERKKVVTWGENTVHEFKERRTRREKLWRFIKKVVAKLGEPEEFSANEESTTTTTIITNPLNYQTSSKPMKDENFERELEELTKSTSTLSAEQETLKLLVMKNQRHDESFSVNC</sequence>
<comment type="caution">
    <text evidence="1">The sequence shown here is derived from an EMBL/GenBank/DDBJ whole genome shotgun (WGS) entry which is preliminary data.</text>
</comment>
<name>A0A397IS89_9GLOM</name>
<dbReference type="OrthoDB" id="2494294at2759"/>
<proteinExistence type="predicted"/>
<dbReference type="EMBL" id="PQFF01000183">
    <property type="protein sequence ID" value="RHZ76616.1"/>
    <property type="molecule type" value="Genomic_DNA"/>
</dbReference>
<evidence type="ECO:0000313" key="2">
    <source>
        <dbReference type="Proteomes" id="UP000266861"/>
    </source>
</evidence>
<organism evidence="1 2">
    <name type="scientific">Diversispora epigaea</name>
    <dbReference type="NCBI Taxonomy" id="1348612"/>
    <lineage>
        <taxon>Eukaryota</taxon>
        <taxon>Fungi</taxon>
        <taxon>Fungi incertae sedis</taxon>
        <taxon>Mucoromycota</taxon>
        <taxon>Glomeromycotina</taxon>
        <taxon>Glomeromycetes</taxon>
        <taxon>Diversisporales</taxon>
        <taxon>Diversisporaceae</taxon>
        <taxon>Diversispora</taxon>
    </lineage>
</organism>
<accession>A0A397IS89</accession>
<protein>
    <submittedName>
        <fullName evidence="1">Uncharacterized protein</fullName>
    </submittedName>
</protein>
<dbReference type="AlphaFoldDB" id="A0A397IS89"/>
<gene>
    <name evidence="1" type="ORF">Glove_195g72</name>
</gene>
<reference evidence="1 2" key="1">
    <citation type="submission" date="2018-08" db="EMBL/GenBank/DDBJ databases">
        <title>Genome and evolution of the arbuscular mycorrhizal fungus Diversispora epigaea (formerly Glomus versiforme) and its bacterial endosymbionts.</title>
        <authorList>
            <person name="Sun X."/>
            <person name="Fei Z."/>
            <person name="Harrison M."/>
        </authorList>
    </citation>
    <scope>NUCLEOTIDE SEQUENCE [LARGE SCALE GENOMIC DNA]</scope>
    <source>
        <strain evidence="1 2">IT104</strain>
    </source>
</reference>
<keyword evidence="2" id="KW-1185">Reference proteome</keyword>